<comment type="caution">
    <text evidence="3">The sequence shown here is derived from an EMBL/GenBank/DDBJ whole genome shotgun (WGS) entry which is preliminary data.</text>
</comment>
<dbReference type="PROSITE" id="PS50006">
    <property type="entry name" value="FHA_DOMAIN"/>
    <property type="match status" value="1"/>
</dbReference>
<proteinExistence type="predicted"/>
<evidence type="ECO:0000313" key="4">
    <source>
        <dbReference type="Proteomes" id="UP000533080"/>
    </source>
</evidence>
<dbReference type="Proteomes" id="UP000533080">
    <property type="component" value="Unassembled WGS sequence"/>
</dbReference>
<dbReference type="SUPFAM" id="SSF55781">
    <property type="entry name" value="GAF domain-like"/>
    <property type="match status" value="1"/>
</dbReference>
<reference evidence="3 4" key="1">
    <citation type="submission" date="2020-05" db="EMBL/GenBank/DDBJ databases">
        <authorList>
            <person name="Whitworth D."/>
        </authorList>
    </citation>
    <scope>NUCLEOTIDE SEQUENCE [LARGE SCALE GENOMIC DNA]</scope>
    <source>
        <strain evidence="3 4">AM005</strain>
    </source>
</reference>
<gene>
    <name evidence="3" type="ORF">HNV28_24475</name>
</gene>
<dbReference type="GO" id="GO:0035556">
    <property type="term" value="P:intracellular signal transduction"/>
    <property type="evidence" value="ECO:0007669"/>
    <property type="project" value="InterPro"/>
</dbReference>
<feature type="domain" description="FHA" evidence="1">
    <location>
        <begin position="61"/>
        <end position="110"/>
    </location>
</feature>
<dbReference type="PROSITE" id="PS50125">
    <property type="entry name" value="GUANYLATE_CYCLASE_2"/>
    <property type="match status" value="1"/>
</dbReference>
<protein>
    <submittedName>
        <fullName evidence="3">FHA domain-containing protein</fullName>
    </submittedName>
</protein>
<dbReference type="InterPro" id="IPR001054">
    <property type="entry name" value="A/G_cyclase"/>
</dbReference>
<dbReference type="Pfam" id="PF01590">
    <property type="entry name" value="GAF"/>
    <property type="match status" value="1"/>
</dbReference>
<dbReference type="Gene3D" id="3.30.450.40">
    <property type="match status" value="1"/>
</dbReference>
<dbReference type="PANTHER" id="PTHR43081:SF1">
    <property type="entry name" value="ADENYLATE CYCLASE, TERMINAL-DIFFERENTIATION SPECIFIC"/>
    <property type="match status" value="1"/>
</dbReference>
<dbReference type="PANTHER" id="PTHR43081">
    <property type="entry name" value="ADENYLATE CYCLASE, TERMINAL-DIFFERENTIATION SPECIFIC-RELATED"/>
    <property type="match status" value="1"/>
</dbReference>
<dbReference type="SUPFAM" id="SSF55073">
    <property type="entry name" value="Nucleotide cyclase"/>
    <property type="match status" value="1"/>
</dbReference>
<dbReference type="InterPro" id="IPR050697">
    <property type="entry name" value="Adenylyl/Guanylyl_Cyclase_3/4"/>
</dbReference>
<dbReference type="InterPro" id="IPR029016">
    <property type="entry name" value="GAF-like_dom_sf"/>
</dbReference>
<evidence type="ECO:0000259" key="2">
    <source>
        <dbReference type="PROSITE" id="PS50125"/>
    </source>
</evidence>
<dbReference type="Pfam" id="PF00498">
    <property type="entry name" value="FHA"/>
    <property type="match status" value="1"/>
</dbReference>
<dbReference type="SUPFAM" id="SSF49879">
    <property type="entry name" value="SMAD/FHA domain"/>
    <property type="match status" value="1"/>
</dbReference>
<name>A0A7Y4MTB5_MYXXA</name>
<dbReference type="GO" id="GO:0004016">
    <property type="term" value="F:adenylate cyclase activity"/>
    <property type="evidence" value="ECO:0007669"/>
    <property type="project" value="UniProtKB-ARBA"/>
</dbReference>
<dbReference type="InterPro" id="IPR000253">
    <property type="entry name" value="FHA_dom"/>
</dbReference>
<dbReference type="CDD" id="cd07302">
    <property type="entry name" value="CHD"/>
    <property type="match status" value="1"/>
</dbReference>
<dbReference type="EMBL" id="JABFNT010000087">
    <property type="protein sequence ID" value="NOJ81449.1"/>
    <property type="molecule type" value="Genomic_DNA"/>
</dbReference>
<dbReference type="SMART" id="SM00044">
    <property type="entry name" value="CYCc"/>
    <property type="match status" value="1"/>
</dbReference>
<dbReference type="Pfam" id="PF00211">
    <property type="entry name" value="Guanylate_cyc"/>
    <property type="match status" value="1"/>
</dbReference>
<dbReference type="InterPro" id="IPR003018">
    <property type="entry name" value="GAF"/>
</dbReference>
<evidence type="ECO:0000313" key="3">
    <source>
        <dbReference type="EMBL" id="NOJ81449.1"/>
    </source>
</evidence>
<dbReference type="InterPro" id="IPR008984">
    <property type="entry name" value="SMAD_FHA_dom_sf"/>
</dbReference>
<feature type="domain" description="Guanylate cyclase" evidence="2">
    <location>
        <begin position="386"/>
        <end position="518"/>
    </location>
</feature>
<organism evidence="3 4">
    <name type="scientific">Myxococcus xanthus</name>
    <dbReference type="NCBI Taxonomy" id="34"/>
    <lineage>
        <taxon>Bacteria</taxon>
        <taxon>Pseudomonadati</taxon>
        <taxon>Myxococcota</taxon>
        <taxon>Myxococcia</taxon>
        <taxon>Myxococcales</taxon>
        <taxon>Cystobacterineae</taxon>
        <taxon>Myxococcaceae</taxon>
        <taxon>Myxococcus</taxon>
    </lineage>
</organism>
<dbReference type="SMART" id="SM00065">
    <property type="entry name" value="GAF"/>
    <property type="match status" value="1"/>
</dbReference>
<dbReference type="Gene3D" id="3.30.70.1230">
    <property type="entry name" value="Nucleotide cyclase"/>
    <property type="match status" value="1"/>
</dbReference>
<dbReference type="SMART" id="SM00240">
    <property type="entry name" value="FHA"/>
    <property type="match status" value="1"/>
</dbReference>
<dbReference type="InterPro" id="IPR029787">
    <property type="entry name" value="Nucleotide_cyclase"/>
</dbReference>
<accession>A0A7Y4MTB5</accession>
<dbReference type="CDD" id="cd00060">
    <property type="entry name" value="FHA"/>
    <property type="match status" value="1"/>
</dbReference>
<dbReference type="AlphaFoldDB" id="A0A7Y4MTB5"/>
<sequence length="577" mass="61770">MVISERSPVPMASGSVRAGEDFRVSQSPVPFAPQPGQIRGPRLTGRFADGTLGEFPLGPATSLGRHPSNTLRLVDREVSKEHAVIERVGKDFVLKDLGSSNGTFVNGRRVKELKLRDGDEISLGASRLIFHSGEPVAQPAAPTAPGVTVVAQSISMPAFLAQMDQVPQNFRPAEQVSDVEALRRDYEKLRIAHEFHRQVSLQGSQTGLFEQILKVAFQLLAADHGVILKVAADGEFIPSAVHHRSDKAVNVMLSDTVLKRVVETGKAVLTADAIIDERFSAAESIVAQGIRSAMAVPLKVNGKIQAVLFLDSRQQINAFSEKDLTILSGIASQASIALENAALAEQIRAEAVTRAELSRFLSKAVADAVIAGETEDLAQSRLAEVSCLFADIRGFTTISENDSPQEVVDMLNAFFTAMAGVVFRHEGNLDKFIGDCVMAVWGPPLSHPDDAARALRAALEMQDAVQELNRRRVAAGKQPIEVGIGVNTGQAVVGYMGSAERHEFTAIGDTVNTASRLCGMAKSGEVLASESTVRRAGAGFDVEGLPALQVKGKEKAVPTYRVHGLEYTTAASTSRRA</sequence>
<evidence type="ECO:0000259" key="1">
    <source>
        <dbReference type="PROSITE" id="PS50006"/>
    </source>
</evidence>
<dbReference type="Gene3D" id="2.60.200.20">
    <property type="match status" value="1"/>
</dbReference>
<dbReference type="GO" id="GO:0006171">
    <property type="term" value="P:cAMP biosynthetic process"/>
    <property type="evidence" value="ECO:0007669"/>
    <property type="project" value="TreeGrafter"/>
</dbReference>